<evidence type="ECO:0000313" key="1">
    <source>
        <dbReference type="EMBL" id="KAK6789524.1"/>
    </source>
</evidence>
<dbReference type="Proteomes" id="UP001371456">
    <property type="component" value="Unassembled WGS sequence"/>
</dbReference>
<reference evidence="1 2" key="1">
    <citation type="submission" date="2024-02" db="EMBL/GenBank/DDBJ databases">
        <title>de novo genome assembly of Solanum bulbocastanum strain 11H21.</title>
        <authorList>
            <person name="Hosaka A.J."/>
        </authorList>
    </citation>
    <scope>NUCLEOTIDE SEQUENCE [LARGE SCALE GENOMIC DNA]</scope>
    <source>
        <tissue evidence="1">Young leaves</tissue>
    </source>
</reference>
<proteinExistence type="predicted"/>
<comment type="caution">
    <text evidence="1">The sequence shown here is derived from an EMBL/GenBank/DDBJ whole genome shotgun (WGS) entry which is preliminary data.</text>
</comment>
<gene>
    <name evidence="1" type="ORF">RDI58_013324</name>
</gene>
<keyword evidence="2" id="KW-1185">Reference proteome</keyword>
<organism evidence="1 2">
    <name type="scientific">Solanum bulbocastanum</name>
    <name type="common">Wild potato</name>
    <dbReference type="NCBI Taxonomy" id="147425"/>
    <lineage>
        <taxon>Eukaryota</taxon>
        <taxon>Viridiplantae</taxon>
        <taxon>Streptophyta</taxon>
        <taxon>Embryophyta</taxon>
        <taxon>Tracheophyta</taxon>
        <taxon>Spermatophyta</taxon>
        <taxon>Magnoliopsida</taxon>
        <taxon>eudicotyledons</taxon>
        <taxon>Gunneridae</taxon>
        <taxon>Pentapetalae</taxon>
        <taxon>asterids</taxon>
        <taxon>lamiids</taxon>
        <taxon>Solanales</taxon>
        <taxon>Solanaceae</taxon>
        <taxon>Solanoideae</taxon>
        <taxon>Solaneae</taxon>
        <taxon>Solanum</taxon>
    </lineage>
</organism>
<evidence type="ECO:0000313" key="2">
    <source>
        <dbReference type="Proteomes" id="UP001371456"/>
    </source>
</evidence>
<protein>
    <submittedName>
        <fullName evidence="1">Uncharacterized protein</fullName>
    </submittedName>
</protein>
<name>A0AAN8TKR8_SOLBU</name>
<sequence length="50" mass="5796">MNVMDYNHKFNSLARYAPDIVLTVRAKVHCYVDCLVDHLIRELKGSIYIG</sequence>
<accession>A0AAN8TKR8</accession>
<dbReference type="EMBL" id="JBANQN010000005">
    <property type="protein sequence ID" value="KAK6789524.1"/>
    <property type="molecule type" value="Genomic_DNA"/>
</dbReference>
<dbReference type="AlphaFoldDB" id="A0AAN8TKR8"/>